<dbReference type="Proteomes" id="UP000664132">
    <property type="component" value="Unassembled WGS sequence"/>
</dbReference>
<accession>A0A8H7TKC2</accession>
<keyword evidence="1" id="KW-0732">Signal</keyword>
<feature type="chain" id="PRO_5034604663" evidence="1">
    <location>
        <begin position="20"/>
        <end position="78"/>
    </location>
</feature>
<evidence type="ECO:0000313" key="2">
    <source>
        <dbReference type="EMBL" id="KAG4420516.1"/>
    </source>
</evidence>
<evidence type="ECO:0000256" key="1">
    <source>
        <dbReference type="SAM" id="SignalP"/>
    </source>
</evidence>
<organism evidence="2 3">
    <name type="scientific">Cadophora malorum</name>
    <dbReference type="NCBI Taxonomy" id="108018"/>
    <lineage>
        <taxon>Eukaryota</taxon>
        <taxon>Fungi</taxon>
        <taxon>Dikarya</taxon>
        <taxon>Ascomycota</taxon>
        <taxon>Pezizomycotina</taxon>
        <taxon>Leotiomycetes</taxon>
        <taxon>Helotiales</taxon>
        <taxon>Ploettnerulaceae</taxon>
        <taxon>Cadophora</taxon>
    </lineage>
</organism>
<proteinExistence type="predicted"/>
<sequence>MQFLSTIAFLTTVISVANGVALPQPGLHIAINIQDPGHSKQPTASDLFKDDGDVKITCLGEWGMCHNLSSLLQIESRH</sequence>
<comment type="caution">
    <text evidence="2">The sequence shown here is derived from an EMBL/GenBank/DDBJ whole genome shotgun (WGS) entry which is preliminary data.</text>
</comment>
<reference evidence="2" key="1">
    <citation type="submission" date="2021-02" db="EMBL/GenBank/DDBJ databases">
        <title>Genome sequence Cadophora malorum strain M34.</title>
        <authorList>
            <person name="Stefanovic E."/>
            <person name="Vu D."/>
            <person name="Scully C."/>
            <person name="Dijksterhuis J."/>
            <person name="Roader J."/>
            <person name="Houbraken J."/>
        </authorList>
    </citation>
    <scope>NUCLEOTIDE SEQUENCE</scope>
    <source>
        <strain evidence="2">M34</strain>
    </source>
</reference>
<dbReference type="EMBL" id="JAFJYH010000082">
    <property type="protein sequence ID" value="KAG4420516.1"/>
    <property type="molecule type" value="Genomic_DNA"/>
</dbReference>
<protein>
    <submittedName>
        <fullName evidence="2">Uncharacterized protein</fullName>
    </submittedName>
</protein>
<gene>
    <name evidence="2" type="ORF">IFR04_006336</name>
</gene>
<evidence type="ECO:0000313" key="3">
    <source>
        <dbReference type="Proteomes" id="UP000664132"/>
    </source>
</evidence>
<dbReference type="AlphaFoldDB" id="A0A8H7TKC2"/>
<feature type="signal peptide" evidence="1">
    <location>
        <begin position="1"/>
        <end position="19"/>
    </location>
</feature>
<dbReference type="OrthoDB" id="10477929at2759"/>
<name>A0A8H7TKC2_9HELO</name>
<keyword evidence="3" id="KW-1185">Reference proteome</keyword>